<dbReference type="NCBIfam" id="TIGR02832">
    <property type="entry name" value="spo_yunB"/>
    <property type="match status" value="1"/>
</dbReference>
<dbReference type="Pfam" id="PF09560">
    <property type="entry name" value="Spore_YunB"/>
    <property type="match status" value="1"/>
</dbReference>
<dbReference type="RefSeq" id="WP_390302253.1">
    <property type="nucleotide sequence ID" value="NZ_JBHRRZ010000003.1"/>
</dbReference>
<organism evidence="2 3">
    <name type="scientific">Virgibacillus sediminis</name>
    <dbReference type="NCBI Taxonomy" id="202260"/>
    <lineage>
        <taxon>Bacteria</taxon>
        <taxon>Bacillati</taxon>
        <taxon>Bacillota</taxon>
        <taxon>Bacilli</taxon>
        <taxon>Bacillales</taxon>
        <taxon>Bacillaceae</taxon>
        <taxon>Virgibacillus</taxon>
    </lineage>
</organism>
<dbReference type="InterPro" id="IPR014197">
    <property type="entry name" value="Sporulation_prot_YunB"/>
</dbReference>
<accession>A0ABV7A2Q3</accession>
<keyword evidence="3" id="KW-1185">Reference proteome</keyword>
<proteinExistence type="predicted"/>
<comment type="caution">
    <text evidence="2">The sequence shown here is derived from an EMBL/GenBank/DDBJ whole genome shotgun (WGS) entry which is preliminary data.</text>
</comment>
<reference evidence="3" key="1">
    <citation type="journal article" date="2019" name="Int. J. Syst. Evol. Microbiol.">
        <title>The Global Catalogue of Microorganisms (GCM) 10K type strain sequencing project: providing services to taxonomists for standard genome sequencing and annotation.</title>
        <authorList>
            <consortium name="The Broad Institute Genomics Platform"/>
            <consortium name="The Broad Institute Genome Sequencing Center for Infectious Disease"/>
            <person name="Wu L."/>
            <person name="Ma J."/>
        </authorList>
    </citation>
    <scope>NUCLEOTIDE SEQUENCE [LARGE SCALE GENOMIC DNA]</scope>
    <source>
        <strain evidence="3">KCTC 13193</strain>
    </source>
</reference>
<keyword evidence="1" id="KW-0812">Transmembrane</keyword>
<evidence type="ECO:0000313" key="2">
    <source>
        <dbReference type="EMBL" id="MFC2947168.1"/>
    </source>
</evidence>
<gene>
    <name evidence="2" type="primary">yunB</name>
    <name evidence="2" type="ORF">ACFODW_02150</name>
</gene>
<dbReference type="Proteomes" id="UP001595387">
    <property type="component" value="Unassembled WGS sequence"/>
</dbReference>
<keyword evidence="1" id="KW-1133">Transmembrane helix</keyword>
<name>A0ABV7A2Q3_9BACI</name>
<feature type="transmembrane region" description="Helical" evidence="1">
    <location>
        <begin position="20"/>
        <end position="38"/>
    </location>
</feature>
<dbReference type="PIRSF" id="PIRSF021383">
    <property type="entry name" value="YunB"/>
    <property type="match status" value="1"/>
</dbReference>
<sequence length="258" mass="28935">MRKKMGFKKSFSPPPRKNLFLITTVFFTLFVMLSIWLIDEGIEPTLMEIAEVKTDEFATRAINSAVRFAESYNYDEVLRITYDDEGNVATYTWNPAVVSEINRVATDRVEEFFMHVNRGDPITYDYSLHDPYDYNEGAEDRAEHDPTLVEIPLGQVTGNTVLANLGPTIPVNLELVGSVRTNIVREEEEFGINGAWVSLYVNVEADVQIVIPFTTEVKTVQTEIYIDSGAIMGDVPDFYGGSSSGPSIAVPKDDLQNE</sequence>
<dbReference type="EMBL" id="JBHRRZ010000003">
    <property type="protein sequence ID" value="MFC2947168.1"/>
    <property type="molecule type" value="Genomic_DNA"/>
</dbReference>
<protein>
    <submittedName>
        <fullName evidence="2">Sporulation protein YunB</fullName>
    </submittedName>
</protein>
<evidence type="ECO:0000256" key="1">
    <source>
        <dbReference type="SAM" id="Phobius"/>
    </source>
</evidence>
<evidence type="ECO:0000313" key="3">
    <source>
        <dbReference type="Proteomes" id="UP001595387"/>
    </source>
</evidence>
<keyword evidence="1" id="KW-0472">Membrane</keyword>